<dbReference type="InterPro" id="IPR011035">
    <property type="entry name" value="Ribosomal_bL25/Gln-tRNA_synth"/>
</dbReference>
<feature type="region of interest" description="Disordered" evidence="6">
    <location>
        <begin position="1"/>
        <end position="22"/>
    </location>
</feature>
<keyword evidence="4 5" id="KW-0687">Ribonucleoprotein</keyword>
<sequence>MSEVRISAEPRTEFGKGGARRTRRAGKIPAVLYGHGEAPKHIALPALEFSNAIRRGGINQLFTLESTAGEKILALPKALQRDPIKDTIDHVDMLIVKRGEKVTVEVPIHFVGEADKSGMVMHALNTLSLSADATKLPDSIEVSLDGLAVGEHLTAGQIALPEGSELITEPDTLIVNVVATPSAADAESAEAPAEA</sequence>
<reference evidence="9" key="1">
    <citation type="submission" date="2020-11" db="EMBL/GenBank/DDBJ databases">
        <title>Sequencing the genomes of 1000 actinobacteria strains.</title>
        <authorList>
            <person name="Klenk H.-P."/>
        </authorList>
    </citation>
    <scope>NUCLEOTIDE SEQUENCE</scope>
    <source>
        <strain evidence="9">DSM 45356</strain>
    </source>
</reference>
<keyword evidence="3 5" id="KW-0689">Ribosomal protein</keyword>
<dbReference type="Gene3D" id="2.40.240.10">
    <property type="entry name" value="Ribosomal Protein L25, Chain P"/>
    <property type="match status" value="1"/>
</dbReference>
<name>A0A8J7KL75_9ACTN</name>
<dbReference type="SUPFAM" id="SSF50715">
    <property type="entry name" value="Ribosomal protein L25-like"/>
    <property type="match status" value="1"/>
</dbReference>
<dbReference type="GO" id="GO:0006412">
    <property type="term" value="P:translation"/>
    <property type="evidence" value="ECO:0007669"/>
    <property type="project" value="UniProtKB-UniRule"/>
</dbReference>
<dbReference type="Gene3D" id="2.170.120.20">
    <property type="entry name" value="Ribosomal protein L25, beta domain"/>
    <property type="match status" value="1"/>
</dbReference>
<evidence type="ECO:0000256" key="1">
    <source>
        <dbReference type="ARBA" id="ARBA00022730"/>
    </source>
</evidence>
<feature type="domain" description="Large ribosomal subunit protein bL25 beta" evidence="8">
    <location>
        <begin position="101"/>
        <end position="180"/>
    </location>
</feature>
<dbReference type="GO" id="GO:0008097">
    <property type="term" value="F:5S rRNA binding"/>
    <property type="evidence" value="ECO:0007669"/>
    <property type="project" value="InterPro"/>
</dbReference>
<dbReference type="Pfam" id="PF14693">
    <property type="entry name" value="Ribosomal_TL5_C"/>
    <property type="match status" value="1"/>
</dbReference>
<evidence type="ECO:0000259" key="7">
    <source>
        <dbReference type="Pfam" id="PF01386"/>
    </source>
</evidence>
<evidence type="ECO:0000259" key="8">
    <source>
        <dbReference type="Pfam" id="PF14693"/>
    </source>
</evidence>
<comment type="similarity">
    <text evidence="5">Belongs to the bacterial ribosomal protein bL25 family. CTC subfamily.</text>
</comment>
<dbReference type="RefSeq" id="WP_197005695.1">
    <property type="nucleotide sequence ID" value="NZ_BONS01000011.1"/>
</dbReference>
<evidence type="ECO:0000256" key="3">
    <source>
        <dbReference type="ARBA" id="ARBA00022980"/>
    </source>
</evidence>
<accession>A0A8J7KL75</accession>
<protein>
    <recommendedName>
        <fullName evidence="5">Large ribosomal subunit protein bL25</fullName>
    </recommendedName>
    <alternativeName>
        <fullName evidence="5">General stress protein CTC</fullName>
    </alternativeName>
</protein>
<dbReference type="InterPro" id="IPR020057">
    <property type="entry name" value="Ribosomal_bL25_b-dom"/>
</dbReference>
<dbReference type="GO" id="GO:0022625">
    <property type="term" value="C:cytosolic large ribosomal subunit"/>
    <property type="evidence" value="ECO:0007669"/>
    <property type="project" value="TreeGrafter"/>
</dbReference>
<gene>
    <name evidence="5" type="primary">rplY</name>
    <name evidence="5" type="synonym">ctc</name>
    <name evidence="9" type="ORF">IW245_005188</name>
</gene>
<dbReference type="NCBIfam" id="TIGR00731">
    <property type="entry name" value="bL25_bact_ctc"/>
    <property type="match status" value="1"/>
</dbReference>
<feature type="domain" description="Large ribosomal subunit protein bL25 L25" evidence="7">
    <location>
        <begin position="6"/>
        <end position="93"/>
    </location>
</feature>
<comment type="function">
    <text evidence="5">This is one of the proteins that binds to the 5S RNA in the ribosome where it forms part of the central protuberance.</text>
</comment>
<proteinExistence type="inferred from homology"/>
<keyword evidence="1 5" id="KW-0699">rRNA-binding</keyword>
<feature type="compositionally biased region" description="Basic and acidic residues" evidence="6">
    <location>
        <begin position="1"/>
        <end position="14"/>
    </location>
</feature>
<dbReference type="HAMAP" id="MF_01334">
    <property type="entry name" value="Ribosomal_bL25_CTC"/>
    <property type="match status" value="1"/>
</dbReference>
<organism evidence="9 10">
    <name type="scientific">Longispora fulva</name>
    <dbReference type="NCBI Taxonomy" id="619741"/>
    <lineage>
        <taxon>Bacteria</taxon>
        <taxon>Bacillati</taxon>
        <taxon>Actinomycetota</taxon>
        <taxon>Actinomycetes</taxon>
        <taxon>Micromonosporales</taxon>
        <taxon>Micromonosporaceae</taxon>
        <taxon>Longispora</taxon>
    </lineage>
</organism>
<keyword evidence="2 5" id="KW-0694">RNA-binding</keyword>
<dbReference type="PANTHER" id="PTHR33284">
    <property type="entry name" value="RIBOSOMAL PROTEIN L25/GLN-TRNA SYNTHETASE, ANTI-CODON-BINDING DOMAIN-CONTAINING PROTEIN"/>
    <property type="match status" value="1"/>
</dbReference>
<dbReference type="InterPro" id="IPR037121">
    <property type="entry name" value="Ribosomal_bL25_C"/>
</dbReference>
<dbReference type="Pfam" id="PF01386">
    <property type="entry name" value="Ribosomal_L25p"/>
    <property type="match status" value="1"/>
</dbReference>
<dbReference type="EMBL" id="JADOUF010000001">
    <property type="protein sequence ID" value="MBG6138994.1"/>
    <property type="molecule type" value="Genomic_DNA"/>
</dbReference>
<evidence type="ECO:0000313" key="9">
    <source>
        <dbReference type="EMBL" id="MBG6138994.1"/>
    </source>
</evidence>
<comment type="subunit">
    <text evidence="5">Part of the 50S ribosomal subunit; part of the 5S rRNA/L5/L18/L25 subcomplex. Contacts the 5S rRNA. Binds to the 5S rRNA independently of L5 and L18.</text>
</comment>
<evidence type="ECO:0000256" key="2">
    <source>
        <dbReference type="ARBA" id="ARBA00022884"/>
    </source>
</evidence>
<dbReference type="InterPro" id="IPR029751">
    <property type="entry name" value="Ribosomal_L25_dom"/>
</dbReference>
<dbReference type="InterPro" id="IPR001021">
    <property type="entry name" value="Ribosomal_bL25_long"/>
</dbReference>
<evidence type="ECO:0000256" key="5">
    <source>
        <dbReference type="HAMAP-Rule" id="MF_01334"/>
    </source>
</evidence>
<evidence type="ECO:0000313" key="10">
    <source>
        <dbReference type="Proteomes" id="UP000622552"/>
    </source>
</evidence>
<comment type="caution">
    <text evidence="9">The sequence shown here is derived from an EMBL/GenBank/DDBJ whole genome shotgun (WGS) entry which is preliminary data.</text>
</comment>
<keyword evidence="10" id="KW-1185">Reference proteome</keyword>
<dbReference type="AlphaFoldDB" id="A0A8J7KL75"/>
<dbReference type="CDD" id="cd00495">
    <property type="entry name" value="Ribosomal_L25_TL5_CTC"/>
    <property type="match status" value="1"/>
</dbReference>
<dbReference type="GO" id="GO:0003735">
    <property type="term" value="F:structural constituent of ribosome"/>
    <property type="evidence" value="ECO:0007669"/>
    <property type="project" value="InterPro"/>
</dbReference>
<dbReference type="Proteomes" id="UP000622552">
    <property type="component" value="Unassembled WGS sequence"/>
</dbReference>
<dbReference type="InterPro" id="IPR020056">
    <property type="entry name" value="Rbsml_bL25/Gln-tRNA_synth_N"/>
</dbReference>
<evidence type="ECO:0000256" key="6">
    <source>
        <dbReference type="SAM" id="MobiDB-lite"/>
    </source>
</evidence>
<evidence type="ECO:0000256" key="4">
    <source>
        <dbReference type="ARBA" id="ARBA00023274"/>
    </source>
</evidence>
<dbReference type="PANTHER" id="PTHR33284:SF1">
    <property type="entry name" value="RIBOSOMAL PROTEIN L25_GLN-TRNA SYNTHETASE, ANTI-CODON-BINDING DOMAIN-CONTAINING PROTEIN"/>
    <property type="match status" value="1"/>
</dbReference>
<dbReference type="InterPro" id="IPR020930">
    <property type="entry name" value="Ribosomal_uL5_bac-type"/>
</dbReference>
<dbReference type="NCBIfam" id="NF004131">
    <property type="entry name" value="PRK05618.2-1"/>
    <property type="match status" value="1"/>
</dbReference>